<proteinExistence type="predicted"/>
<feature type="non-terminal residue" evidence="1">
    <location>
        <position position="1"/>
    </location>
</feature>
<comment type="caution">
    <text evidence="1">The sequence shown here is derived from an EMBL/GenBank/DDBJ whole genome shotgun (WGS) entry which is preliminary data.</text>
</comment>
<gene>
    <name evidence="1" type="ORF">NE632_11870</name>
</gene>
<dbReference type="RefSeq" id="WP_256322422.1">
    <property type="nucleotide sequence ID" value="NZ_JANGCN010000033.1"/>
</dbReference>
<organism evidence="1 2">
    <name type="scientific">Ruminococcus bicirculans</name>
    <name type="common">ex Wegman et al. 2014</name>
    <dbReference type="NCBI Taxonomy" id="1160721"/>
    <lineage>
        <taxon>Bacteria</taxon>
        <taxon>Bacillati</taxon>
        <taxon>Bacillota</taxon>
        <taxon>Clostridia</taxon>
        <taxon>Eubacteriales</taxon>
        <taxon>Oscillospiraceae</taxon>
        <taxon>Ruminococcus</taxon>
    </lineage>
</organism>
<evidence type="ECO:0000313" key="1">
    <source>
        <dbReference type="EMBL" id="MCQ5153999.1"/>
    </source>
</evidence>
<evidence type="ECO:0000313" key="2">
    <source>
        <dbReference type="Proteomes" id="UP001206236"/>
    </source>
</evidence>
<dbReference type="Proteomes" id="UP001206236">
    <property type="component" value="Unassembled WGS sequence"/>
</dbReference>
<sequence>IYEGTDGLRGLVKKLIEVWDFKKIVYEGDGATLSTNDVVFNLWVTDEVFLRGQFSDTGTNGWIDLRTEDLTCPCVGTYSNISPKRRWVIYKQDGLAAIGIDGNQNDRPGINIVIGEVTDYETQEKGYGLATSCADNNIRLCSVFTDGMTIKSVPVRPVCRRKWLTSFTPVTSSTLNKGFTNLYHILSHTSGQNDSDYYPDYAVPTQTVLLNGKKYLLSRFAFEIKE</sequence>
<name>A0AAW5KQ53_9FIRM</name>
<reference evidence="1" key="1">
    <citation type="submission" date="2022-06" db="EMBL/GenBank/DDBJ databases">
        <title>Isolation of gut microbiota from human fecal samples.</title>
        <authorList>
            <person name="Pamer E.G."/>
            <person name="Barat B."/>
            <person name="Waligurski E."/>
            <person name="Medina S."/>
            <person name="Paddock L."/>
            <person name="Mostad J."/>
        </authorList>
    </citation>
    <scope>NUCLEOTIDE SEQUENCE</scope>
    <source>
        <strain evidence="1">DFI.5.57</strain>
    </source>
</reference>
<accession>A0AAW5KQ53</accession>
<protein>
    <submittedName>
        <fullName evidence="1">Uncharacterized protein</fullName>
    </submittedName>
</protein>
<dbReference type="AlphaFoldDB" id="A0AAW5KQ53"/>
<dbReference type="EMBL" id="JANGCN010000033">
    <property type="protein sequence ID" value="MCQ5153999.1"/>
    <property type="molecule type" value="Genomic_DNA"/>
</dbReference>